<sequence length="71" mass="7444">ATDAATGRFRGFAHITFAMPEGAKNAVGLNGAQIDANTIGVELAISKSQKARRYNDKSGTAEDDSTPQGIY</sequence>
<reference evidence="4 5" key="1">
    <citation type="submission" date="2018-08" db="EMBL/GenBank/DDBJ databases">
        <title>Aphanomyces genome sequencing and annotation.</title>
        <authorList>
            <person name="Minardi D."/>
            <person name="Oidtmann B."/>
            <person name="Van Der Giezen M."/>
            <person name="Studholme D.J."/>
        </authorList>
    </citation>
    <scope>NUCLEOTIDE SEQUENCE [LARGE SCALE GENOMIC DNA]</scope>
    <source>
        <strain evidence="4 5">Kv</strain>
    </source>
</reference>
<evidence type="ECO:0000313" key="4">
    <source>
        <dbReference type="EMBL" id="RHY06348.1"/>
    </source>
</evidence>
<feature type="region of interest" description="Disordered" evidence="2">
    <location>
        <begin position="49"/>
        <end position="71"/>
    </location>
</feature>
<proteinExistence type="predicted"/>
<dbReference type="AlphaFoldDB" id="A0A397AKP1"/>
<organism evidence="4 5">
    <name type="scientific">Aphanomyces astaci</name>
    <name type="common">Crayfish plague agent</name>
    <dbReference type="NCBI Taxonomy" id="112090"/>
    <lineage>
        <taxon>Eukaryota</taxon>
        <taxon>Sar</taxon>
        <taxon>Stramenopiles</taxon>
        <taxon>Oomycota</taxon>
        <taxon>Saprolegniomycetes</taxon>
        <taxon>Saprolegniales</taxon>
        <taxon>Verrucalvaceae</taxon>
        <taxon>Aphanomyces</taxon>
    </lineage>
</organism>
<keyword evidence="1" id="KW-0694">RNA-binding</keyword>
<dbReference type="EMBL" id="QUSZ01006281">
    <property type="protein sequence ID" value="RHY06348.1"/>
    <property type="molecule type" value="Genomic_DNA"/>
</dbReference>
<dbReference type="Gene3D" id="3.30.70.330">
    <property type="match status" value="1"/>
</dbReference>
<feature type="domain" description="RRM" evidence="3">
    <location>
        <begin position="1"/>
        <end position="46"/>
    </location>
</feature>
<dbReference type="InterPro" id="IPR012677">
    <property type="entry name" value="Nucleotide-bd_a/b_plait_sf"/>
</dbReference>
<dbReference type="InterPro" id="IPR000504">
    <property type="entry name" value="RRM_dom"/>
</dbReference>
<evidence type="ECO:0000256" key="2">
    <source>
        <dbReference type="SAM" id="MobiDB-lite"/>
    </source>
</evidence>
<comment type="caution">
    <text evidence="4">The sequence shown here is derived from an EMBL/GenBank/DDBJ whole genome shotgun (WGS) entry which is preliminary data.</text>
</comment>
<gene>
    <name evidence="4" type="ORF">DYB36_009243</name>
</gene>
<dbReference type="VEuPathDB" id="FungiDB:H257_05730"/>
<dbReference type="SUPFAM" id="SSF54928">
    <property type="entry name" value="RNA-binding domain, RBD"/>
    <property type="match status" value="1"/>
</dbReference>
<evidence type="ECO:0000259" key="3">
    <source>
        <dbReference type="PROSITE" id="PS50102"/>
    </source>
</evidence>
<evidence type="ECO:0000313" key="5">
    <source>
        <dbReference type="Proteomes" id="UP000265427"/>
    </source>
</evidence>
<evidence type="ECO:0000256" key="1">
    <source>
        <dbReference type="PROSITE-ProRule" id="PRU00176"/>
    </source>
</evidence>
<name>A0A397AKP1_APHAT</name>
<dbReference type="PROSITE" id="PS50102">
    <property type="entry name" value="RRM"/>
    <property type="match status" value="1"/>
</dbReference>
<accession>A0A397AKP1</accession>
<dbReference type="InterPro" id="IPR035979">
    <property type="entry name" value="RBD_domain_sf"/>
</dbReference>
<dbReference type="Pfam" id="PF00076">
    <property type="entry name" value="RRM_1"/>
    <property type="match status" value="1"/>
</dbReference>
<dbReference type="GO" id="GO:0003723">
    <property type="term" value="F:RNA binding"/>
    <property type="evidence" value="ECO:0007669"/>
    <property type="project" value="UniProtKB-UniRule"/>
</dbReference>
<dbReference type="Proteomes" id="UP000265427">
    <property type="component" value="Unassembled WGS sequence"/>
</dbReference>
<feature type="non-terminal residue" evidence="4">
    <location>
        <position position="1"/>
    </location>
</feature>
<protein>
    <recommendedName>
        <fullName evidence="3">RRM domain-containing protein</fullName>
    </recommendedName>
</protein>